<proteinExistence type="predicted"/>
<sequence>MYKDVDSLDSIRIRHPSGRKDLPLRPGVLSRKYFGERRRTLV</sequence>
<gene>
    <name evidence="1" type="ORF">LptCag_2634</name>
</gene>
<reference evidence="1 2" key="1">
    <citation type="submission" date="2014-06" db="EMBL/GenBank/DDBJ databases">
        <title>Draft genome sequence of iron oxidizing acidophile Leptospirillum ferriphilum DSM14647.</title>
        <authorList>
            <person name="Cardenas J.P."/>
            <person name="Lazcano M."/>
            <person name="Ossandon F.J."/>
            <person name="Corbett M."/>
            <person name="Holmes D.S."/>
            <person name="Watkin E."/>
        </authorList>
    </citation>
    <scope>NUCLEOTIDE SEQUENCE [LARGE SCALE GENOMIC DNA]</scope>
    <source>
        <strain evidence="1 2">DSM 14647</strain>
    </source>
</reference>
<evidence type="ECO:0000313" key="2">
    <source>
        <dbReference type="Proteomes" id="UP000029452"/>
    </source>
</evidence>
<name>A0A094WF86_9BACT</name>
<dbReference type="PATRIC" id="fig|178606.4.peg.414"/>
<evidence type="ECO:0000313" key="1">
    <source>
        <dbReference type="EMBL" id="KGA95200.1"/>
    </source>
</evidence>
<dbReference type="Proteomes" id="UP000029452">
    <property type="component" value="Unassembled WGS sequence"/>
</dbReference>
<protein>
    <submittedName>
        <fullName evidence="1">Uncharacterized protein</fullName>
    </submittedName>
</protein>
<dbReference type="AlphaFoldDB" id="A0A094WF86"/>
<dbReference type="EMBL" id="JPGK01000001">
    <property type="protein sequence ID" value="KGA95200.1"/>
    <property type="molecule type" value="Genomic_DNA"/>
</dbReference>
<organism evidence="1 2">
    <name type="scientific">Leptospirillum ferriphilum</name>
    <dbReference type="NCBI Taxonomy" id="178606"/>
    <lineage>
        <taxon>Bacteria</taxon>
        <taxon>Pseudomonadati</taxon>
        <taxon>Nitrospirota</taxon>
        <taxon>Nitrospiria</taxon>
        <taxon>Nitrospirales</taxon>
        <taxon>Nitrospiraceae</taxon>
        <taxon>Leptospirillum</taxon>
    </lineage>
</organism>
<accession>A0A094WF86</accession>
<comment type="caution">
    <text evidence="1">The sequence shown here is derived from an EMBL/GenBank/DDBJ whole genome shotgun (WGS) entry which is preliminary data.</text>
</comment>